<name>A0ABM8AS87_9BACT</name>
<gene>
    <name evidence="1" type="ORF">JCM14722_18500</name>
</gene>
<dbReference type="Gene3D" id="3.40.190.10">
    <property type="entry name" value="Periplasmic binding protein-like II"/>
    <property type="match status" value="2"/>
</dbReference>
<dbReference type="RefSeq" id="WP_264981215.1">
    <property type="nucleotide sequence ID" value="NZ_AP026708.1"/>
</dbReference>
<dbReference type="Proteomes" id="UP001061361">
    <property type="component" value="Chromosome"/>
</dbReference>
<evidence type="ECO:0000313" key="2">
    <source>
        <dbReference type="Proteomes" id="UP001061361"/>
    </source>
</evidence>
<sequence length="224" mass="26212">MREVVSTGPSWDSFTNRDGTGLYHEVLREVFSLYGISVRHEYMPTDRGDEMVRTGQGDMMTCDDRAQPPLVTGRYPMFTNDFHVFFKKSRIPDWTGPESLRDREVASQLGYYHDWDFPVPVRIREMPSGVKCLNMVLLGRSDFYVDDISFIENSIRLTDQVFDREEYAIRRAGSRSYFPLFNKTPRGKKVKQMYEAGMMILHKAGKLKPIFDKWGHKYPDFDSF</sequence>
<accession>A0ABM8AS87</accession>
<dbReference type="EMBL" id="AP026708">
    <property type="protein sequence ID" value="BDQ34308.1"/>
    <property type="molecule type" value="Genomic_DNA"/>
</dbReference>
<evidence type="ECO:0008006" key="3">
    <source>
        <dbReference type="Google" id="ProtNLM"/>
    </source>
</evidence>
<organism evidence="1 2">
    <name type="scientific">Pseudodesulfovibrio portus</name>
    <dbReference type="NCBI Taxonomy" id="231439"/>
    <lineage>
        <taxon>Bacteria</taxon>
        <taxon>Pseudomonadati</taxon>
        <taxon>Thermodesulfobacteriota</taxon>
        <taxon>Desulfovibrionia</taxon>
        <taxon>Desulfovibrionales</taxon>
        <taxon>Desulfovibrionaceae</taxon>
    </lineage>
</organism>
<protein>
    <recommendedName>
        <fullName evidence="3">Solute-binding protein family 3/N-terminal domain-containing protein</fullName>
    </recommendedName>
</protein>
<keyword evidence="2" id="KW-1185">Reference proteome</keyword>
<evidence type="ECO:0000313" key="1">
    <source>
        <dbReference type="EMBL" id="BDQ34308.1"/>
    </source>
</evidence>
<reference evidence="1" key="1">
    <citation type="submission" date="2022-08" db="EMBL/GenBank/DDBJ databases">
        <title>Genome Sequence of the sulphate-reducing bacterium, Pseudodesulfovibrio portus JCM14722.</title>
        <authorList>
            <person name="Kondo R."/>
            <person name="Kataoka T."/>
        </authorList>
    </citation>
    <scope>NUCLEOTIDE SEQUENCE</scope>
    <source>
        <strain evidence="1">JCM 14722</strain>
    </source>
</reference>
<dbReference type="SUPFAM" id="SSF53850">
    <property type="entry name" value="Periplasmic binding protein-like II"/>
    <property type="match status" value="1"/>
</dbReference>
<proteinExistence type="predicted"/>